<feature type="non-terminal residue" evidence="1">
    <location>
        <position position="170"/>
    </location>
</feature>
<proteinExistence type="predicted"/>
<accession>A0ABQ5RYG9</accession>
<keyword evidence="2" id="KW-1185">Reference proteome</keyword>
<name>A0ABQ5RYG9_9CHLO</name>
<evidence type="ECO:0000313" key="1">
    <source>
        <dbReference type="EMBL" id="GLI62456.1"/>
    </source>
</evidence>
<protein>
    <submittedName>
        <fullName evidence="1">Uncharacterized protein</fullName>
    </submittedName>
</protein>
<evidence type="ECO:0000313" key="2">
    <source>
        <dbReference type="Proteomes" id="UP001165090"/>
    </source>
</evidence>
<dbReference type="Proteomes" id="UP001165090">
    <property type="component" value="Unassembled WGS sequence"/>
</dbReference>
<comment type="caution">
    <text evidence="1">The sequence shown here is derived from an EMBL/GenBank/DDBJ whole genome shotgun (WGS) entry which is preliminary data.</text>
</comment>
<reference evidence="1 2" key="1">
    <citation type="journal article" date="2023" name="IScience">
        <title>Expanded male sex-determining region conserved during the evolution of homothallism in the green alga Volvox.</title>
        <authorList>
            <person name="Yamamoto K."/>
            <person name="Matsuzaki R."/>
            <person name="Mahakham W."/>
            <person name="Heman W."/>
            <person name="Sekimoto H."/>
            <person name="Kawachi M."/>
            <person name="Minakuchi Y."/>
            <person name="Toyoda A."/>
            <person name="Nozaki H."/>
        </authorList>
    </citation>
    <scope>NUCLEOTIDE SEQUENCE [LARGE SCALE GENOMIC DNA]</scope>
    <source>
        <strain evidence="1 2">NIES-4468</strain>
    </source>
</reference>
<gene>
    <name evidence="1" type="ORF">VaNZ11_005086</name>
</gene>
<sequence>MEQLRPIQNIAYTHPNAESGPTLGAEVQNDLFRQLLESLRLSMDVPAPILPAGGVRGRDSSTATPYLAGGVNPVAVAGSGCSRGGSGSGGSNGAAVESVPWVACGGGVGTDYHGRGGCCSCDGGNESLKSSASGVVAVEIPSLNPGSEALGLIRPEELKKVLEGPGPGAT</sequence>
<dbReference type="EMBL" id="BSDZ01000013">
    <property type="protein sequence ID" value="GLI62456.1"/>
    <property type="molecule type" value="Genomic_DNA"/>
</dbReference>
<organism evidence="1 2">
    <name type="scientific">Volvox africanus</name>
    <dbReference type="NCBI Taxonomy" id="51714"/>
    <lineage>
        <taxon>Eukaryota</taxon>
        <taxon>Viridiplantae</taxon>
        <taxon>Chlorophyta</taxon>
        <taxon>core chlorophytes</taxon>
        <taxon>Chlorophyceae</taxon>
        <taxon>CS clade</taxon>
        <taxon>Chlamydomonadales</taxon>
        <taxon>Volvocaceae</taxon>
        <taxon>Volvox</taxon>
    </lineage>
</organism>